<dbReference type="Proteomes" id="UP000291289">
    <property type="component" value="Unassembled WGS sequence"/>
</dbReference>
<dbReference type="PROSITE" id="PS51935">
    <property type="entry name" value="NLPC_P60"/>
    <property type="match status" value="1"/>
</dbReference>
<protein>
    <submittedName>
        <fullName evidence="7">Peptidoglycan endopeptidase</fullName>
    </submittedName>
</protein>
<dbReference type="GO" id="GO:0008234">
    <property type="term" value="F:cysteine-type peptidase activity"/>
    <property type="evidence" value="ECO:0007669"/>
    <property type="project" value="UniProtKB-KW"/>
</dbReference>
<comment type="similarity">
    <text evidence="1">Belongs to the peptidase C40 family.</text>
</comment>
<feature type="domain" description="NlpC/P60" evidence="6">
    <location>
        <begin position="102"/>
        <end position="218"/>
    </location>
</feature>
<keyword evidence="8" id="KW-1185">Reference proteome</keyword>
<feature type="compositionally biased region" description="Low complexity" evidence="5">
    <location>
        <begin position="76"/>
        <end position="101"/>
    </location>
</feature>
<dbReference type="AlphaFoldDB" id="A0A4R0QX03"/>
<reference evidence="7 8" key="1">
    <citation type="submission" date="2018-12" db="EMBL/GenBank/DDBJ databases">
        <title>Alloscrdovia theropitheci sp. nov: a novel taxon from the feces of the bleeding-herat monkey (Theropithecus geleda).</title>
        <authorList>
            <person name="Modesto M."/>
        </authorList>
    </citation>
    <scope>NUCLEOTIDE SEQUENCE [LARGE SCALE GENOMIC DNA]</scope>
    <source>
        <strain evidence="7 8">GLDI4/2</strain>
    </source>
</reference>
<name>A0A4R0QX03_9BIFI</name>
<dbReference type="InterPro" id="IPR051202">
    <property type="entry name" value="Peptidase_C40"/>
</dbReference>
<keyword evidence="2" id="KW-0645">Protease</keyword>
<accession>A0A4R0QX03</accession>
<evidence type="ECO:0000256" key="1">
    <source>
        <dbReference type="ARBA" id="ARBA00007074"/>
    </source>
</evidence>
<dbReference type="Gene3D" id="3.90.1720.10">
    <property type="entry name" value="endopeptidase domain like (from Nostoc punctiforme)"/>
    <property type="match status" value="1"/>
</dbReference>
<keyword evidence="3" id="KW-0378">Hydrolase</keyword>
<dbReference type="Pfam" id="PF00877">
    <property type="entry name" value="NLPC_P60"/>
    <property type="match status" value="1"/>
</dbReference>
<feature type="region of interest" description="Disordered" evidence="5">
    <location>
        <begin position="76"/>
        <end position="102"/>
    </location>
</feature>
<evidence type="ECO:0000313" key="7">
    <source>
        <dbReference type="EMBL" id="TCD55017.1"/>
    </source>
</evidence>
<evidence type="ECO:0000313" key="8">
    <source>
        <dbReference type="Proteomes" id="UP000291289"/>
    </source>
</evidence>
<dbReference type="InterPro" id="IPR038765">
    <property type="entry name" value="Papain-like_cys_pep_sf"/>
</dbReference>
<dbReference type="PANTHER" id="PTHR47053:SF1">
    <property type="entry name" value="MUREIN DD-ENDOPEPTIDASE MEPH-RELATED"/>
    <property type="match status" value="1"/>
</dbReference>
<proteinExistence type="inferred from homology"/>
<organism evidence="7 8">
    <name type="scientific">Alloscardovia theropitheci</name>
    <dbReference type="NCBI Taxonomy" id="2496842"/>
    <lineage>
        <taxon>Bacteria</taxon>
        <taxon>Bacillati</taxon>
        <taxon>Actinomycetota</taxon>
        <taxon>Actinomycetes</taxon>
        <taxon>Bifidobacteriales</taxon>
        <taxon>Bifidobacteriaceae</taxon>
        <taxon>Alloscardovia</taxon>
    </lineage>
</organism>
<evidence type="ECO:0000256" key="2">
    <source>
        <dbReference type="ARBA" id="ARBA00022670"/>
    </source>
</evidence>
<evidence type="ECO:0000256" key="3">
    <source>
        <dbReference type="ARBA" id="ARBA00022801"/>
    </source>
</evidence>
<dbReference type="InterPro" id="IPR000064">
    <property type="entry name" value="NLP_P60_dom"/>
</dbReference>
<dbReference type="OrthoDB" id="9815778at2"/>
<dbReference type="EMBL" id="RXLP01000002">
    <property type="protein sequence ID" value="TCD55017.1"/>
    <property type="molecule type" value="Genomic_DNA"/>
</dbReference>
<comment type="caution">
    <text evidence="7">The sequence shown here is derived from an EMBL/GenBank/DDBJ whole genome shotgun (WGS) entry which is preliminary data.</text>
</comment>
<sequence length="218" mass="22018">MTPEQTSARDSLVQEYNTAQAAYGSNGSASSATLKTLSDALNNASAHLSDTTNSVDTYNSDINSLKDAVSKVKASAASATQSSRTSSSSSSSSSTAITVSGSGSGTDVANLGLKYLGTPYVWGGSSPSGWDCSGFVQYVYSQFGVSLPRTSGAQATVGTAVASLAEAKPGDIIANGIHAAIYLGDGKIVNALAPGLGTQVTTLSSFGGRGYSIRRVFN</sequence>
<gene>
    <name evidence="7" type="ORF">EJ419_00575</name>
</gene>
<evidence type="ECO:0000259" key="6">
    <source>
        <dbReference type="PROSITE" id="PS51935"/>
    </source>
</evidence>
<dbReference type="GO" id="GO:0006508">
    <property type="term" value="P:proteolysis"/>
    <property type="evidence" value="ECO:0007669"/>
    <property type="project" value="UniProtKB-KW"/>
</dbReference>
<evidence type="ECO:0000256" key="5">
    <source>
        <dbReference type="SAM" id="MobiDB-lite"/>
    </source>
</evidence>
<dbReference type="PANTHER" id="PTHR47053">
    <property type="entry name" value="MUREIN DD-ENDOPEPTIDASE MEPH-RELATED"/>
    <property type="match status" value="1"/>
</dbReference>
<keyword evidence="4" id="KW-0788">Thiol protease</keyword>
<dbReference type="SUPFAM" id="SSF54001">
    <property type="entry name" value="Cysteine proteinases"/>
    <property type="match status" value="1"/>
</dbReference>
<evidence type="ECO:0000256" key="4">
    <source>
        <dbReference type="ARBA" id="ARBA00022807"/>
    </source>
</evidence>